<keyword evidence="8" id="KW-1185">Reference proteome</keyword>
<feature type="domain" description="HMG box" evidence="6">
    <location>
        <begin position="180"/>
        <end position="248"/>
    </location>
</feature>
<feature type="region of interest" description="Disordered" evidence="5">
    <location>
        <begin position="56"/>
        <end position="77"/>
    </location>
</feature>
<evidence type="ECO:0000313" key="7">
    <source>
        <dbReference type="EMBL" id="RHZ56308.1"/>
    </source>
</evidence>
<dbReference type="CDD" id="cd01389">
    <property type="entry name" value="HMG-box_ROX1-like"/>
    <property type="match status" value="1"/>
</dbReference>
<dbReference type="AlphaFoldDB" id="A0A397H366"/>
<evidence type="ECO:0000259" key="6">
    <source>
        <dbReference type="PROSITE" id="PS50118"/>
    </source>
</evidence>
<organism evidence="7 8">
    <name type="scientific">Diversispora epigaea</name>
    <dbReference type="NCBI Taxonomy" id="1348612"/>
    <lineage>
        <taxon>Eukaryota</taxon>
        <taxon>Fungi</taxon>
        <taxon>Fungi incertae sedis</taxon>
        <taxon>Mucoromycota</taxon>
        <taxon>Glomeromycotina</taxon>
        <taxon>Glomeromycetes</taxon>
        <taxon>Diversisporales</taxon>
        <taxon>Diversisporaceae</taxon>
        <taxon>Diversispora</taxon>
    </lineage>
</organism>
<keyword evidence="1" id="KW-0805">Transcription regulation</keyword>
<keyword evidence="4" id="KW-0539">Nucleus</keyword>
<evidence type="ECO:0000313" key="8">
    <source>
        <dbReference type="Proteomes" id="UP000266861"/>
    </source>
</evidence>
<dbReference type="GO" id="GO:0000978">
    <property type="term" value="F:RNA polymerase II cis-regulatory region sequence-specific DNA binding"/>
    <property type="evidence" value="ECO:0007669"/>
    <property type="project" value="TreeGrafter"/>
</dbReference>
<feature type="compositionally biased region" description="Basic and acidic residues" evidence="5">
    <location>
        <begin position="234"/>
        <end position="249"/>
    </location>
</feature>
<evidence type="ECO:0000256" key="4">
    <source>
        <dbReference type="PROSITE-ProRule" id="PRU00267"/>
    </source>
</evidence>
<feature type="region of interest" description="Disordered" evidence="5">
    <location>
        <begin position="164"/>
        <end position="186"/>
    </location>
</feature>
<dbReference type="Proteomes" id="UP000266861">
    <property type="component" value="Unassembled WGS sequence"/>
</dbReference>
<reference evidence="7 8" key="1">
    <citation type="submission" date="2018-08" db="EMBL/GenBank/DDBJ databases">
        <title>Genome and evolution of the arbuscular mycorrhizal fungus Diversispora epigaea (formerly Glomus versiforme) and its bacterial endosymbionts.</title>
        <authorList>
            <person name="Sun X."/>
            <person name="Fei Z."/>
            <person name="Harrison M."/>
        </authorList>
    </citation>
    <scope>NUCLEOTIDE SEQUENCE [LARGE SCALE GENOMIC DNA]</scope>
    <source>
        <strain evidence="7 8">IT104</strain>
    </source>
</reference>
<dbReference type="GO" id="GO:0001228">
    <property type="term" value="F:DNA-binding transcription activator activity, RNA polymerase II-specific"/>
    <property type="evidence" value="ECO:0007669"/>
    <property type="project" value="TreeGrafter"/>
</dbReference>
<dbReference type="InterPro" id="IPR050140">
    <property type="entry name" value="SRY-related_HMG-box_TF-like"/>
</dbReference>
<evidence type="ECO:0000256" key="1">
    <source>
        <dbReference type="ARBA" id="ARBA00023015"/>
    </source>
</evidence>
<dbReference type="FunFam" id="1.10.30.10:FF:000041">
    <property type="entry name" value="HMG box family protein"/>
    <property type="match status" value="1"/>
</dbReference>
<proteinExistence type="predicted"/>
<feature type="region of interest" description="Disordered" evidence="5">
    <location>
        <begin position="219"/>
        <end position="344"/>
    </location>
</feature>
<dbReference type="PROSITE" id="PS50118">
    <property type="entry name" value="HMG_BOX_2"/>
    <property type="match status" value="1"/>
</dbReference>
<dbReference type="OrthoDB" id="6247875at2759"/>
<dbReference type="SMART" id="SM00398">
    <property type="entry name" value="HMG"/>
    <property type="match status" value="1"/>
</dbReference>
<dbReference type="SUPFAM" id="SSF47095">
    <property type="entry name" value="HMG-box"/>
    <property type="match status" value="1"/>
</dbReference>
<feature type="compositionally biased region" description="Polar residues" evidence="5">
    <location>
        <begin position="298"/>
        <end position="316"/>
    </location>
</feature>
<dbReference type="EMBL" id="PQFF01000359">
    <property type="protein sequence ID" value="RHZ56308.1"/>
    <property type="molecule type" value="Genomic_DNA"/>
</dbReference>
<feature type="DNA-binding region" description="HMG box" evidence="4">
    <location>
        <begin position="180"/>
        <end position="248"/>
    </location>
</feature>
<evidence type="ECO:0000256" key="3">
    <source>
        <dbReference type="ARBA" id="ARBA00023163"/>
    </source>
</evidence>
<dbReference type="GO" id="GO:0030154">
    <property type="term" value="P:cell differentiation"/>
    <property type="evidence" value="ECO:0007669"/>
    <property type="project" value="TreeGrafter"/>
</dbReference>
<keyword evidence="2 4" id="KW-0238">DNA-binding</keyword>
<protein>
    <recommendedName>
        <fullName evidence="6">HMG box domain-containing protein</fullName>
    </recommendedName>
</protein>
<evidence type="ECO:0000256" key="5">
    <source>
        <dbReference type="SAM" id="MobiDB-lite"/>
    </source>
</evidence>
<comment type="caution">
    <text evidence="7">The sequence shown here is derived from an EMBL/GenBank/DDBJ whole genome shotgun (WGS) entry which is preliminary data.</text>
</comment>
<dbReference type="InterPro" id="IPR009071">
    <property type="entry name" value="HMG_box_dom"/>
</dbReference>
<name>A0A397H366_9GLOM</name>
<evidence type="ECO:0000256" key="2">
    <source>
        <dbReference type="ARBA" id="ARBA00023125"/>
    </source>
</evidence>
<feature type="compositionally biased region" description="Basic and acidic residues" evidence="5">
    <location>
        <begin position="219"/>
        <end position="228"/>
    </location>
</feature>
<dbReference type="PANTHER" id="PTHR10270">
    <property type="entry name" value="SOX TRANSCRIPTION FACTOR"/>
    <property type="match status" value="1"/>
</dbReference>
<dbReference type="GO" id="GO:0005634">
    <property type="term" value="C:nucleus"/>
    <property type="evidence" value="ECO:0007669"/>
    <property type="project" value="UniProtKB-UniRule"/>
</dbReference>
<feature type="compositionally biased region" description="Basic residues" evidence="5">
    <location>
        <begin position="250"/>
        <end position="261"/>
    </location>
</feature>
<keyword evidence="3" id="KW-0804">Transcription</keyword>
<sequence>MSSHDGYNFVNFYDQQLGFYPFHSPSYSLQSSSSFPSSSSSSAPFPSSSYVPPSSTNIILPTLPEHESPSSLPKPSEYGNETEMPNFEYFSYDKIQDLYEQRKGHFYFIPEGFEPVLVPNDSQAETVANLLENSRPVSTVPNVPRMLPDTDICLPSFALPCGVNGQKKDNPAKNGKNKKPPRPPNAFILYRRSKQPSIVASHQGITNNEVSKEIGKMWHEEPMEERNKFQKMAEAAKEEHMRKYPEYRYRPRRPQERKRRGQATTKKQTVQQKQRQSQQLQPSQTSLQPLNPDIEEITTPQNTSPSLQQMSYTHSPETFCAQSPEPDETITPTHASPQQMPYTQSPENTLHNAFNIGEVKTFGNDFTFNVDDMFNYNSISQFPDTNYGFGYASYN</sequence>
<dbReference type="PANTHER" id="PTHR10270:SF161">
    <property type="entry name" value="SEX-DETERMINING REGION Y PROTEIN"/>
    <property type="match status" value="1"/>
</dbReference>
<dbReference type="Gene3D" id="1.10.30.10">
    <property type="entry name" value="High mobility group box domain"/>
    <property type="match status" value="1"/>
</dbReference>
<dbReference type="Pfam" id="PF00505">
    <property type="entry name" value="HMG_box"/>
    <property type="match status" value="1"/>
</dbReference>
<accession>A0A397H366</accession>
<dbReference type="InterPro" id="IPR036910">
    <property type="entry name" value="HMG_box_dom_sf"/>
</dbReference>
<dbReference type="STRING" id="1348612.A0A397H366"/>
<feature type="compositionally biased region" description="Low complexity" evidence="5">
    <location>
        <begin position="265"/>
        <end position="292"/>
    </location>
</feature>
<gene>
    <name evidence="7" type="ORF">Glove_402g104</name>
</gene>
<feature type="compositionally biased region" description="Polar residues" evidence="5">
    <location>
        <begin position="330"/>
        <end position="344"/>
    </location>
</feature>